<dbReference type="Proteomes" id="UP001197247">
    <property type="component" value="Unassembled WGS sequence"/>
</dbReference>
<feature type="transmembrane region" description="Helical" evidence="6">
    <location>
        <begin position="54"/>
        <end position="74"/>
    </location>
</feature>
<dbReference type="PANTHER" id="PTHR35007:SF3">
    <property type="entry name" value="POSSIBLE CONSERVED ALANINE RICH MEMBRANE PROTEIN"/>
    <property type="match status" value="1"/>
</dbReference>
<feature type="transmembrane region" description="Helical" evidence="6">
    <location>
        <begin position="12"/>
        <end position="33"/>
    </location>
</feature>
<keyword evidence="3 6" id="KW-0812">Transmembrane</keyword>
<dbReference type="EMBL" id="JAHBAY010000011">
    <property type="protein sequence ID" value="MBT0772256.1"/>
    <property type="molecule type" value="Genomic_DNA"/>
</dbReference>
<keyword evidence="5 6" id="KW-0472">Membrane</keyword>
<name>A0ABS5TPZ1_9ACTN</name>
<evidence type="ECO:0000256" key="6">
    <source>
        <dbReference type="SAM" id="Phobius"/>
    </source>
</evidence>
<accession>A0ABS5TPZ1</accession>
<protein>
    <submittedName>
        <fullName evidence="8">Type II secretion system F family protein</fullName>
    </submittedName>
</protein>
<evidence type="ECO:0000256" key="5">
    <source>
        <dbReference type="ARBA" id="ARBA00023136"/>
    </source>
</evidence>
<feature type="domain" description="Type II secretion system protein GspF" evidence="7">
    <location>
        <begin position="116"/>
        <end position="239"/>
    </location>
</feature>
<feature type="transmembrane region" description="Helical" evidence="6">
    <location>
        <begin position="80"/>
        <end position="99"/>
    </location>
</feature>
<evidence type="ECO:0000313" key="8">
    <source>
        <dbReference type="EMBL" id="MBT0772256.1"/>
    </source>
</evidence>
<keyword evidence="2" id="KW-1003">Cell membrane</keyword>
<keyword evidence="9" id="KW-1185">Reference proteome</keyword>
<comment type="caution">
    <text evidence="8">The sequence shown here is derived from an EMBL/GenBank/DDBJ whole genome shotgun (WGS) entry which is preliminary data.</text>
</comment>
<sequence length="299" mass="31693">MIESLSSSAPFAGVLLAGALAGGGLALLIDALIRRERGTAGTDDRSLGRRASRRLRGFGTRLPIAVLAGVFTLLVTAWPVAAIAAVTMILAWPALMGGAREERQQADRLEALALWTESLRDTIAGAVGLEQAVIATSRAAPAPIADEIITLADRLRVRVPLPTALHRLADDLDDASADLVVAALLLNSRLRGPGLRHVLTSLADSVRAEVEMRGRVTAGRAATRRSVQIVVAVTLLFVLGLRTFNPGYVEPYQHPGGQVVLAIVVGFFGAGFFWLKQLASYDLPERFMHTAPSAEGGAR</sequence>
<evidence type="ECO:0000256" key="3">
    <source>
        <dbReference type="ARBA" id="ARBA00022692"/>
    </source>
</evidence>
<evidence type="ECO:0000259" key="7">
    <source>
        <dbReference type="Pfam" id="PF00482"/>
    </source>
</evidence>
<keyword evidence="4 6" id="KW-1133">Transmembrane helix</keyword>
<comment type="subcellular location">
    <subcellularLocation>
        <location evidence="1">Cell membrane</location>
        <topology evidence="1">Multi-pass membrane protein</topology>
    </subcellularLocation>
</comment>
<organism evidence="8 9">
    <name type="scientific">Kineosporia corallincola</name>
    <dbReference type="NCBI Taxonomy" id="2835133"/>
    <lineage>
        <taxon>Bacteria</taxon>
        <taxon>Bacillati</taxon>
        <taxon>Actinomycetota</taxon>
        <taxon>Actinomycetes</taxon>
        <taxon>Kineosporiales</taxon>
        <taxon>Kineosporiaceae</taxon>
        <taxon>Kineosporia</taxon>
    </lineage>
</organism>
<feature type="transmembrane region" description="Helical" evidence="6">
    <location>
        <begin position="256"/>
        <end position="275"/>
    </location>
</feature>
<reference evidence="8 9" key="1">
    <citation type="submission" date="2021-05" db="EMBL/GenBank/DDBJ databases">
        <title>Kineosporia and Streptomyces sp. nov. two new marine actinobacteria isolated from Coral.</title>
        <authorList>
            <person name="Buangrab K."/>
            <person name="Sutthacheep M."/>
            <person name="Yeemin T."/>
            <person name="Harunari E."/>
            <person name="Igarashi Y."/>
            <person name="Kanchanasin P."/>
            <person name="Tanasupawat S."/>
            <person name="Phongsopitanun W."/>
        </authorList>
    </citation>
    <scope>NUCLEOTIDE SEQUENCE [LARGE SCALE GENOMIC DNA]</scope>
    <source>
        <strain evidence="8 9">J2-2</strain>
    </source>
</reference>
<proteinExistence type="predicted"/>
<feature type="transmembrane region" description="Helical" evidence="6">
    <location>
        <begin position="227"/>
        <end position="244"/>
    </location>
</feature>
<gene>
    <name evidence="8" type="ORF">KIH74_25145</name>
</gene>
<dbReference type="InterPro" id="IPR018076">
    <property type="entry name" value="T2SS_GspF_dom"/>
</dbReference>
<dbReference type="RefSeq" id="WP_214158661.1">
    <property type="nucleotide sequence ID" value="NZ_JAHBAY010000011.1"/>
</dbReference>
<evidence type="ECO:0000256" key="2">
    <source>
        <dbReference type="ARBA" id="ARBA00022475"/>
    </source>
</evidence>
<dbReference type="PANTHER" id="PTHR35007">
    <property type="entry name" value="INTEGRAL MEMBRANE PROTEIN-RELATED"/>
    <property type="match status" value="1"/>
</dbReference>
<dbReference type="Pfam" id="PF00482">
    <property type="entry name" value="T2SSF"/>
    <property type="match status" value="1"/>
</dbReference>
<evidence type="ECO:0000256" key="1">
    <source>
        <dbReference type="ARBA" id="ARBA00004651"/>
    </source>
</evidence>
<evidence type="ECO:0000256" key="4">
    <source>
        <dbReference type="ARBA" id="ARBA00022989"/>
    </source>
</evidence>
<evidence type="ECO:0000313" key="9">
    <source>
        <dbReference type="Proteomes" id="UP001197247"/>
    </source>
</evidence>